<organism evidence="1">
    <name type="scientific">marine sediment metagenome</name>
    <dbReference type="NCBI Taxonomy" id="412755"/>
    <lineage>
        <taxon>unclassified sequences</taxon>
        <taxon>metagenomes</taxon>
        <taxon>ecological metagenomes</taxon>
    </lineage>
</organism>
<reference evidence="1" key="1">
    <citation type="journal article" date="2015" name="Nature">
        <title>Complex archaea that bridge the gap between prokaryotes and eukaryotes.</title>
        <authorList>
            <person name="Spang A."/>
            <person name="Saw J.H."/>
            <person name="Jorgensen S.L."/>
            <person name="Zaremba-Niedzwiedzka K."/>
            <person name="Martijn J."/>
            <person name="Lind A.E."/>
            <person name="van Eijk R."/>
            <person name="Schleper C."/>
            <person name="Guy L."/>
            <person name="Ettema T.J."/>
        </authorList>
    </citation>
    <scope>NUCLEOTIDE SEQUENCE</scope>
</reference>
<gene>
    <name evidence="1" type="ORF">LCGC14_0474460</name>
</gene>
<dbReference type="EMBL" id="LAZR01000509">
    <property type="protein sequence ID" value="KKN66156.1"/>
    <property type="molecule type" value="Genomic_DNA"/>
</dbReference>
<sequence>MKENLPRLLSLEKEANDVLQQLQMLAFVGLNLEDQVDEMQGYFNTYWVYYNAANVYLSSGNRDLFVQAIARAEHSLQKIRDVIDASLDSLESPEPETKPERMSL</sequence>
<evidence type="ECO:0000313" key="1">
    <source>
        <dbReference type="EMBL" id="KKN66156.1"/>
    </source>
</evidence>
<accession>A0A0F9UY47</accession>
<name>A0A0F9UY47_9ZZZZ</name>
<protein>
    <submittedName>
        <fullName evidence="1">Uncharacterized protein</fullName>
    </submittedName>
</protein>
<comment type="caution">
    <text evidence="1">The sequence shown here is derived from an EMBL/GenBank/DDBJ whole genome shotgun (WGS) entry which is preliminary data.</text>
</comment>
<dbReference type="AlphaFoldDB" id="A0A0F9UY47"/>
<proteinExistence type="predicted"/>